<dbReference type="InterPro" id="IPR053164">
    <property type="entry name" value="IS1016-like_transposase"/>
</dbReference>
<sequence>MKLTVERNGKAPRWRRCRKAECKTEVSLRTGTWFEGLKLDFRTAVLFIYSWSNDYCSTKFCSKELGLSTNCSVSWKRLLREVAAESLLSNPLVIGGPNCTVEVDETLYAKSKFHRGRRYPKQWVVFGGVCRETGESFLVPVANRSSRTLIPLIRQYIRPGTTVMTDCWAGYRSLSREDYTHLRVNHSINFVHPDDPEVHTQTVESLWAQVKRSNKLRCGTRRSELDSYLCEFMWRRRLRPNEDPFDKILGDIARNWPPLSFPEEGLPSCYAFIGKLGSPPVVALHKVNRNYRPYVLAYAMVEQIGQLLMLNSAINLPTLQATLFWKRGEERTLLTVARSHSEAFLHTVIDESALTTFTVKCTGKAHGPYGVAVLKFLKMRNQLLFGGPPPSIPPTNVECQYAARIDDSKTDRENFLGLICYERFDEGRSDVEVKQRPLVMPKCDEDIYPGSDFPRIRLPEHLKSVYASVMAYAPTQFELYVDSRWPRNSHERTGFAGQGHLKNSGANPVLYLVVTSHPTNNSQIILEDLGDSTNLPQCVPRLGGTVDSNFIEDCIVELSREMGGCPRGELNALLKGGYKKLHEGYLKDPLNTDNAWMEGLIIHIHDALGSCFGSSTQPLGKRSKPYFWESLTSVDKGISDYVSAFIANYK</sequence>
<dbReference type="NCBIfam" id="NF033547">
    <property type="entry name" value="transpos_IS1595"/>
    <property type="match status" value="1"/>
</dbReference>
<feature type="domain" description="ISXO2-like transposase" evidence="1">
    <location>
        <begin position="93"/>
        <end position="237"/>
    </location>
</feature>
<name>A0A085NK36_9BILA</name>
<dbReference type="PANTHER" id="PTHR47163">
    <property type="entry name" value="DDE_TNP_IS1595 DOMAIN-CONTAINING PROTEIN"/>
    <property type="match status" value="1"/>
</dbReference>
<accession>A0A085NK36</accession>
<dbReference type="Proteomes" id="UP000030758">
    <property type="component" value="Unassembled WGS sequence"/>
</dbReference>
<dbReference type="InterPro" id="IPR024445">
    <property type="entry name" value="Tnp_ISXO2-like"/>
</dbReference>
<dbReference type="Gene3D" id="3.90.79.10">
    <property type="entry name" value="Nucleoside Triphosphate Pyrophosphohydrolase"/>
    <property type="match status" value="1"/>
</dbReference>
<gene>
    <name evidence="2" type="ORF">M514_06145</name>
</gene>
<protein>
    <recommendedName>
        <fullName evidence="1">ISXO2-like transposase domain-containing protein</fullName>
    </recommendedName>
</protein>
<evidence type="ECO:0000259" key="1">
    <source>
        <dbReference type="SMART" id="SM01126"/>
    </source>
</evidence>
<evidence type="ECO:0000313" key="2">
    <source>
        <dbReference type="EMBL" id="KFD69832.1"/>
    </source>
</evidence>
<dbReference type="Pfam" id="PF12762">
    <property type="entry name" value="DDE_Tnp_IS1595"/>
    <property type="match status" value="1"/>
</dbReference>
<dbReference type="PANTHER" id="PTHR47163:SF2">
    <property type="entry name" value="SI:DKEY-17M8.2"/>
    <property type="match status" value="1"/>
</dbReference>
<proteinExistence type="predicted"/>
<dbReference type="SMART" id="SM01126">
    <property type="entry name" value="DDE_Tnp_IS1595"/>
    <property type="match status" value="1"/>
</dbReference>
<dbReference type="EMBL" id="KL367492">
    <property type="protein sequence ID" value="KFD69832.1"/>
    <property type="molecule type" value="Genomic_DNA"/>
</dbReference>
<organism evidence="2">
    <name type="scientific">Trichuris suis</name>
    <name type="common">pig whipworm</name>
    <dbReference type="NCBI Taxonomy" id="68888"/>
    <lineage>
        <taxon>Eukaryota</taxon>
        <taxon>Metazoa</taxon>
        <taxon>Ecdysozoa</taxon>
        <taxon>Nematoda</taxon>
        <taxon>Enoplea</taxon>
        <taxon>Dorylaimia</taxon>
        <taxon>Trichinellida</taxon>
        <taxon>Trichuridae</taxon>
        <taxon>Trichuris</taxon>
    </lineage>
</organism>
<reference evidence="2" key="1">
    <citation type="journal article" date="2014" name="Nat. Genet.">
        <title>Genome and transcriptome of the porcine whipworm Trichuris suis.</title>
        <authorList>
            <person name="Jex A.R."/>
            <person name="Nejsum P."/>
            <person name="Schwarz E.M."/>
            <person name="Hu L."/>
            <person name="Young N.D."/>
            <person name="Hall R.S."/>
            <person name="Korhonen P.K."/>
            <person name="Liao S."/>
            <person name="Thamsborg S."/>
            <person name="Xia J."/>
            <person name="Xu P."/>
            <person name="Wang S."/>
            <person name="Scheerlinck J.P."/>
            <person name="Hofmann A."/>
            <person name="Sternberg P.W."/>
            <person name="Wang J."/>
            <person name="Gasser R.B."/>
        </authorList>
    </citation>
    <scope>NUCLEOTIDE SEQUENCE [LARGE SCALE GENOMIC DNA]</scope>
    <source>
        <strain evidence="2">DCEP-RM93F</strain>
    </source>
</reference>
<dbReference type="AlphaFoldDB" id="A0A085NK36"/>